<dbReference type="EMBL" id="JAVHJL010000001">
    <property type="protein sequence ID" value="KAK6511087.1"/>
    <property type="molecule type" value="Genomic_DNA"/>
</dbReference>
<feature type="transmembrane region" description="Helical" evidence="2">
    <location>
        <begin position="71"/>
        <end position="94"/>
    </location>
</feature>
<feature type="transmembrane region" description="Helical" evidence="2">
    <location>
        <begin position="106"/>
        <end position="126"/>
    </location>
</feature>
<protein>
    <submittedName>
        <fullName evidence="3">Uncharacterized protein</fullName>
    </submittedName>
</protein>
<reference evidence="3 4" key="1">
    <citation type="submission" date="2023-08" db="EMBL/GenBank/DDBJ databases">
        <authorList>
            <person name="Palmer J.M."/>
        </authorList>
    </citation>
    <scope>NUCLEOTIDE SEQUENCE [LARGE SCALE GENOMIC DNA]</scope>
    <source>
        <strain evidence="3 4">TWF481</strain>
    </source>
</reference>
<feature type="region of interest" description="Disordered" evidence="1">
    <location>
        <begin position="260"/>
        <end position="326"/>
    </location>
</feature>
<evidence type="ECO:0000313" key="3">
    <source>
        <dbReference type="EMBL" id="KAK6511087.1"/>
    </source>
</evidence>
<evidence type="ECO:0000256" key="2">
    <source>
        <dbReference type="SAM" id="Phobius"/>
    </source>
</evidence>
<name>A0AAV9WLD3_9PEZI</name>
<gene>
    <name evidence="3" type="ORF">TWF481_000009</name>
</gene>
<keyword evidence="4" id="KW-1185">Reference proteome</keyword>
<accession>A0AAV9WLD3</accession>
<keyword evidence="2" id="KW-0812">Transmembrane</keyword>
<keyword evidence="2" id="KW-0472">Membrane</keyword>
<keyword evidence="2" id="KW-1133">Transmembrane helix</keyword>
<comment type="caution">
    <text evidence="3">The sequence shown here is derived from an EMBL/GenBank/DDBJ whole genome shotgun (WGS) entry which is preliminary data.</text>
</comment>
<feature type="transmembrane region" description="Helical" evidence="2">
    <location>
        <begin position="12"/>
        <end position="32"/>
    </location>
</feature>
<dbReference type="Proteomes" id="UP001370758">
    <property type="component" value="Unassembled WGS sequence"/>
</dbReference>
<proteinExistence type="predicted"/>
<feature type="compositionally biased region" description="Basic and acidic residues" evidence="1">
    <location>
        <begin position="291"/>
        <end position="300"/>
    </location>
</feature>
<organism evidence="3 4">
    <name type="scientific">Arthrobotrys musiformis</name>
    <dbReference type="NCBI Taxonomy" id="47236"/>
    <lineage>
        <taxon>Eukaryota</taxon>
        <taxon>Fungi</taxon>
        <taxon>Dikarya</taxon>
        <taxon>Ascomycota</taxon>
        <taxon>Pezizomycotina</taxon>
        <taxon>Orbiliomycetes</taxon>
        <taxon>Orbiliales</taxon>
        <taxon>Orbiliaceae</taxon>
        <taxon>Arthrobotrys</taxon>
    </lineage>
</organism>
<feature type="transmembrane region" description="Helical" evidence="2">
    <location>
        <begin position="146"/>
        <end position="166"/>
    </location>
</feature>
<feature type="transmembrane region" description="Helical" evidence="2">
    <location>
        <begin position="39"/>
        <end position="59"/>
    </location>
</feature>
<sequence>MSLPLYFELSWSILSTIGLVTFMIAWMVAGIVHLTTITMIPIVVSGACAVANGLCYYAFYGSYPVKSRAVAAGFADIFWFIQEAGLSMYSYQILAKVLQRRQKTVFMVLFWSCTAVILGCRLGIMISRIGEIQNPEESLQTRINRLHMAYFIMIALVETISAFFLLRTFASAKRAGAAVQSWTAKGLFELLSRSAEIRLATLCPIGITRAITYSFQATAQSATNTASQLDRFVYTLECLFPIVMIVDVLASKLTYSRATSTNSDRSRSRSRAGGTSTGLGPGPPNGIEVEFSIRTEFESSKRKHNQPVRMSSQHTDSEETIPVANRGAEVGLSASCHV</sequence>
<evidence type="ECO:0000313" key="4">
    <source>
        <dbReference type="Proteomes" id="UP001370758"/>
    </source>
</evidence>
<dbReference type="AlphaFoldDB" id="A0AAV9WLD3"/>
<evidence type="ECO:0000256" key="1">
    <source>
        <dbReference type="SAM" id="MobiDB-lite"/>
    </source>
</evidence>